<keyword evidence="1" id="KW-0472">Membrane</keyword>
<proteinExistence type="predicted"/>
<dbReference type="AlphaFoldDB" id="A0A059A2V7"/>
<dbReference type="EMBL" id="KK198763">
    <property type="protein sequence ID" value="KCW47685.1"/>
    <property type="molecule type" value="Genomic_DNA"/>
</dbReference>
<evidence type="ECO:0000256" key="1">
    <source>
        <dbReference type="SAM" id="Phobius"/>
    </source>
</evidence>
<accession>A0A059A2V7</accession>
<feature type="transmembrane region" description="Helical" evidence="1">
    <location>
        <begin position="92"/>
        <end position="116"/>
    </location>
</feature>
<dbReference type="InParanoid" id="A0A059A2V7"/>
<reference evidence="2" key="1">
    <citation type="submission" date="2013-07" db="EMBL/GenBank/DDBJ databases">
        <title>The genome of Eucalyptus grandis.</title>
        <authorList>
            <person name="Schmutz J."/>
            <person name="Hayes R."/>
            <person name="Myburg A."/>
            <person name="Tuskan G."/>
            <person name="Grattapaglia D."/>
            <person name="Rokhsar D.S."/>
        </authorList>
    </citation>
    <scope>NUCLEOTIDE SEQUENCE</scope>
    <source>
        <tissue evidence="2">Leaf extractions</tissue>
    </source>
</reference>
<dbReference type="Gramene" id="KCW47685">
    <property type="protein sequence ID" value="KCW47685"/>
    <property type="gene ID" value="EUGRSUZ_K01423"/>
</dbReference>
<dbReference type="FunCoup" id="A0A059A2V7">
    <property type="interactions" value="28"/>
</dbReference>
<evidence type="ECO:0000313" key="2">
    <source>
        <dbReference type="EMBL" id="KCW47685.1"/>
    </source>
</evidence>
<dbReference type="OMA" id="SCCINIY"/>
<keyword evidence="1" id="KW-0812">Transmembrane</keyword>
<sequence length="117" mass="12886">MAPETSRASFDHVKLEEMGFGAAMFVHRGCTGESKDNCCVNIYINSNVQGVSNSILVGSDVRMGDPGVSLYFGDVKPTNAHKKRGRHQRIKWRFGLGSFVVSLLVFALLLLLLLLML</sequence>
<keyword evidence="1" id="KW-1133">Transmembrane helix</keyword>
<dbReference type="eggNOG" id="ENOG502SA0D">
    <property type="taxonomic scope" value="Eukaryota"/>
</dbReference>
<gene>
    <name evidence="2" type="ORF">EUGRSUZ_K01423</name>
</gene>
<name>A0A059A2V7_EUCGR</name>
<organism evidence="2">
    <name type="scientific">Eucalyptus grandis</name>
    <name type="common">Flooded gum</name>
    <dbReference type="NCBI Taxonomy" id="71139"/>
    <lineage>
        <taxon>Eukaryota</taxon>
        <taxon>Viridiplantae</taxon>
        <taxon>Streptophyta</taxon>
        <taxon>Embryophyta</taxon>
        <taxon>Tracheophyta</taxon>
        <taxon>Spermatophyta</taxon>
        <taxon>Magnoliopsida</taxon>
        <taxon>eudicotyledons</taxon>
        <taxon>Gunneridae</taxon>
        <taxon>Pentapetalae</taxon>
        <taxon>rosids</taxon>
        <taxon>malvids</taxon>
        <taxon>Myrtales</taxon>
        <taxon>Myrtaceae</taxon>
        <taxon>Myrtoideae</taxon>
        <taxon>Eucalypteae</taxon>
        <taxon>Eucalyptus</taxon>
    </lineage>
</organism>
<protein>
    <submittedName>
        <fullName evidence="2">Uncharacterized protein</fullName>
    </submittedName>
</protein>